<keyword evidence="1" id="KW-0812">Transmembrane</keyword>
<keyword evidence="1" id="KW-1133">Transmembrane helix</keyword>
<protein>
    <submittedName>
        <fullName evidence="2">Reverse transcriptase domain-containing protein</fullName>
    </submittedName>
</protein>
<dbReference type="SUPFAM" id="SSF54928">
    <property type="entry name" value="RNA-binding domain, RBD"/>
    <property type="match status" value="1"/>
</dbReference>
<reference evidence="2" key="1">
    <citation type="journal article" date="2022" name="Int. J. Mol. Sci.">
        <title>Draft Genome of Tanacetum Coccineum: Genomic Comparison of Closely Related Tanacetum-Family Plants.</title>
        <authorList>
            <person name="Yamashiro T."/>
            <person name="Shiraishi A."/>
            <person name="Nakayama K."/>
            <person name="Satake H."/>
        </authorList>
    </citation>
    <scope>NUCLEOTIDE SEQUENCE</scope>
</reference>
<proteinExistence type="predicted"/>
<evidence type="ECO:0000313" key="3">
    <source>
        <dbReference type="Proteomes" id="UP001151760"/>
    </source>
</evidence>
<organism evidence="2 3">
    <name type="scientific">Tanacetum coccineum</name>
    <dbReference type="NCBI Taxonomy" id="301880"/>
    <lineage>
        <taxon>Eukaryota</taxon>
        <taxon>Viridiplantae</taxon>
        <taxon>Streptophyta</taxon>
        <taxon>Embryophyta</taxon>
        <taxon>Tracheophyta</taxon>
        <taxon>Spermatophyta</taxon>
        <taxon>Magnoliopsida</taxon>
        <taxon>eudicotyledons</taxon>
        <taxon>Gunneridae</taxon>
        <taxon>Pentapetalae</taxon>
        <taxon>asterids</taxon>
        <taxon>campanulids</taxon>
        <taxon>Asterales</taxon>
        <taxon>Asteraceae</taxon>
        <taxon>Asteroideae</taxon>
        <taxon>Anthemideae</taxon>
        <taxon>Anthemidinae</taxon>
        <taxon>Tanacetum</taxon>
    </lineage>
</organism>
<dbReference type="EMBL" id="BQNB010017019">
    <property type="protein sequence ID" value="GJT58435.1"/>
    <property type="molecule type" value="Genomic_DNA"/>
</dbReference>
<gene>
    <name evidence="2" type="ORF">Tco_1001968</name>
</gene>
<keyword evidence="1" id="KW-0472">Membrane</keyword>
<accession>A0ABQ5F594</accession>
<comment type="caution">
    <text evidence="2">The sequence shown here is derived from an EMBL/GenBank/DDBJ whole genome shotgun (WGS) entry which is preliminary data.</text>
</comment>
<sequence>MCTKPLLAVANILNLQFRGFGPLENILEINWKPRGFASIRFVEPADAAEAKYEADGQEALPTEEMNPAEVHCEVEQERWGITKSLRQLAEGVVAAMVKRSSKELGMAFDSEWFSTRPAQAARAALTFELLKANPLDLKALRGHGKEKYDDSSPEQSKTIQQFRIVRAPAKVYVIGNAGADPDNVVCGVTFLPKQLLSYILYLILGPIGFVLTAFSAVIDCAKKIVRIPSRGEYPNSIRGDGM</sequence>
<dbReference type="GO" id="GO:0003964">
    <property type="term" value="F:RNA-directed DNA polymerase activity"/>
    <property type="evidence" value="ECO:0007669"/>
    <property type="project" value="UniProtKB-KW"/>
</dbReference>
<name>A0ABQ5F594_9ASTR</name>
<dbReference type="InterPro" id="IPR035979">
    <property type="entry name" value="RBD_domain_sf"/>
</dbReference>
<evidence type="ECO:0000313" key="2">
    <source>
        <dbReference type="EMBL" id="GJT58435.1"/>
    </source>
</evidence>
<keyword evidence="2" id="KW-0695">RNA-directed DNA polymerase</keyword>
<dbReference type="Proteomes" id="UP001151760">
    <property type="component" value="Unassembled WGS sequence"/>
</dbReference>
<feature type="transmembrane region" description="Helical" evidence="1">
    <location>
        <begin position="198"/>
        <end position="221"/>
    </location>
</feature>
<keyword evidence="3" id="KW-1185">Reference proteome</keyword>
<evidence type="ECO:0000256" key="1">
    <source>
        <dbReference type="SAM" id="Phobius"/>
    </source>
</evidence>
<keyword evidence="2" id="KW-0548">Nucleotidyltransferase</keyword>
<keyword evidence="2" id="KW-0808">Transferase</keyword>
<reference evidence="2" key="2">
    <citation type="submission" date="2022-01" db="EMBL/GenBank/DDBJ databases">
        <authorList>
            <person name="Yamashiro T."/>
            <person name="Shiraishi A."/>
            <person name="Satake H."/>
            <person name="Nakayama K."/>
        </authorList>
    </citation>
    <scope>NUCLEOTIDE SEQUENCE</scope>
</reference>